<keyword evidence="2" id="KW-1185">Reference proteome</keyword>
<sequence length="242" mass="28548">MKETIYTIPVMDAFKESNECPFCYMYHTLETQAINFVLGPSYMETDVREKTNELGFCKEHLTKLYSQKNRLGLALMLHSHMDVTKHSLEKLLTDPVKKPKKSFLKKEASEQKLTTYLKEQSSKCYICDKVQDTFNRYVDTFFYLWKKDKTFVDLVKTCKGFCLEHFADIYQEGPKHLNDHALKSFLDTIVPIQLDNLQRVQDDLDWFIKKSDYRFADEPWKNSRDALVRSMVKSNSLITDED</sequence>
<dbReference type="Proteomes" id="UP000683246">
    <property type="component" value="Chromosome"/>
</dbReference>
<reference evidence="1" key="1">
    <citation type="submission" date="2020-07" db="EMBL/GenBank/DDBJ databases">
        <title>Vallitalea pronyensis genome.</title>
        <authorList>
            <person name="Postec A."/>
        </authorList>
    </citation>
    <scope>NUCLEOTIDE SEQUENCE</scope>
    <source>
        <strain evidence="1">FatNI3</strain>
    </source>
</reference>
<accession>A0A8J8MJ04</accession>
<organism evidence="1 2">
    <name type="scientific">Vallitalea pronyensis</name>
    <dbReference type="NCBI Taxonomy" id="1348613"/>
    <lineage>
        <taxon>Bacteria</taxon>
        <taxon>Bacillati</taxon>
        <taxon>Bacillota</taxon>
        <taxon>Clostridia</taxon>
        <taxon>Lachnospirales</taxon>
        <taxon>Vallitaleaceae</taxon>
        <taxon>Vallitalea</taxon>
    </lineage>
</organism>
<evidence type="ECO:0008006" key="3">
    <source>
        <dbReference type="Google" id="ProtNLM"/>
    </source>
</evidence>
<name>A0A8J8MJ04_9FIRM</name>
<dbReference type="RefSeq" id="WP_212698204.1">
    <property type="nucleotide sequence ID" value="NZ_CP058649.1"/>
</dbReference>
<dbReference type="EMBL" id="CP058649">
    <property type="protein sequence ID" value="QUI22712.1"/>
    <property type="molecule type" value="Genomic_DNA"/>
</dbReference>
<dbReference type="AlphaFoldDB" id="A0A8J8MJ04"/>
<dbReference type="InterPro" id="IPR045706">
    <property type="entry name" value="DUF6062"/>
</dbReference>
<evidence type="ECO:0000313" key="2">
    <source>
        <dbReference type="Proteomes" id="UP000683246"/>
    </source>
</evidence>
<gene>
    <name evidence="1" type="ORF">HZI73_10590</name>
</gene>
<dbReference type="KEGG" id="vpy:HZI73_10590"/>
<evidence type="ECO:0000313" key="1">
    <source>
        <dbReference type="EMBL" id="QUI22712.1"/>
    </source>
</evidence>
<dbReference type="Pfam" id="PF19538">
    <property type="entry name" value="DUF6062"/>
    <property type="match status" value="1"/>
</dbReference>
<protein>
    <recommendedName>
        <fullName evidence="3">ABC transporter substrate-binding protein</fullName>
    </recommendedName>
</protein>
<proteinExistence type="predicted"/>